<dbReference type="GO" id="GO:0016740">
    <property type="term" value="F:transferase activity"/>
    <property type="evidence" value="ECO:0007669"/>
    <property type="project" value="UniProtKB-KW"/>
</dbReference>
<sequence>MFRLFLVVALLAWKSPIQGYFFSEQTPVLNHLTKVTENPPESGLPLIDCIYVINLDERPQKWNKIQDELGQNNLHALRFSAINGWKLREDIKQKLFGPYSLNLNGGQTGCLLSHLSIVYDAYRKGYSHIWVLEDDIKINEPPQVLEELLMRLCVIDPEWDLFFTDPDTKNSKGETILSWDVFVRPDQPAEPVNYYRERIVIDDDLMEIRQRFGMYSVIISSRGVQKIIDYFSHVYLWSPIDIDIFYIPEIKVYAARRDIVTVNWQIPISDTVSPPSNNDERDDIAENVPQGDVLALSKPPD</sequence>
<reference evidence="3" key="1">
    <citation type="submission" date="2015-06" db="EMBL/GenBank/DDBJ databases">
        <authorList>
            <person name="Bertelli C."/>
        </authorList>
    </citation>
    <scope>NUCLEOTIDE SEQUENCE [LARGE SCALE GENOMIC DNA]</scope>
    <source>
        <strain evidence="3">CRIB-30</strain>
    </source>
</reference>
<protein>
    <submittedName>
        <fullName evidence="2">Glycosyltransferase</fullName>
    </submittedName>
</protein>
<proteinExistence type="predicted"/>
<keyword evidence="3" id="KW-1185">Reference proteome</keyword>
<evidence type="ECO:0000313" key="2">
    <source>
        <dbReference type="EMBL" id="CRX38270.1"/>
    </source>
</evidence>
<dbReference type="OrthoDB" id="881563at2"/>
<gene>
    <name evidence="2" type="ORF">ELAC_0921</name>
</gene>
<dbReference type="CDD" id="cd06532">
    <property type="entry name" value="Glyco_transf_25"/>
    <property type="match status" value="1"/>
</dbReference>
<dbReference type="InterPro" id="IPR002654">
    <property type="entry name" value="Glyco_trans_25"/>
</dbReference>
<dbReference type="Proteomes" id="UP000220251">
    <property type="component" value="Unassembled WGS sequence"/>
</dbReference>
<accession>A0A0H5E4U2</accession>
<dbReference type="Pfam" id="PF01755">
    <property type="entry name" value="Glyco_transf_25"/>
    <property type="match status" value="1"/>
</dbReference>
<dbReference type="RefSeq" id="WP_098038114.1">
    <property type="nucleotide sequence ID" value="NZ_CWGJ01000011.1"/>
</dbReference>
<feature type="domain" description="Glycosyl transferase family 25" evidence="1">
    <location>
        <begin position="50"/>
        <end position="241"/>
    </location>
</feature>
<evidence type="ECO:0000259" key="1">
    <source>
        <dbReference type="Pfam" id="PF01755"/>
    </source>
</evidence>
<name>A0A0H5E4U2_9BACT</name>
<dbReference type="AlphaFoldDB" id="A0A0H5E4U2"/>
<keyword evidence="2" id="KW-0808">Transferase</keyword>
<dbReference type="EMBL" id="CWGJ01000011">
    <property type="protein sequence ID" value="CRX38270.1"/>
    <property type="molecule type" value="Genomic_DNA"/>
</dbReference>
<evidence type="ECO:0000313" key="3">
    <source>
        <dbReference type="Proteomes" id="UP000220251"/>
    </source>
</evidence>
<organism evidence="2 3">
    <name type="scientific">Estrella lausannensis</name>
    <dbReference type="NCBI Taxonomy" id="483423"/>
    <lineage>
        <taxon>Bacteria</taxon>
        <taxon>Pseudomonadati</taxon>
        <taxon>Chlamydiota</taxon>
        <taxon>Chlamydiia</taxon>
        <taxon>Parachlamydiales</taxon>
        <taxon>Candidatus Criblamydiaceae</taxon>
        <taxon>Estrella</taxon>
    </lineage>
</organism>